<proteinExistence type="predicted"/>
<dbReference type="PROSITE" id="PS50901">
    <property type="entry name" value="FTSK"/>
    <property type="match status" value="2"/>
</dbReference>
<dbReference type="PANTHER" id="PTHR22683">
    <property type="entry name" value="SPORULATION PROTEIN RELATED"/>
    <property type="match status" value="1"/>
</dbReference>
<feature type="domain" description="FtsK" evidence="5">
    <location>
        <begin position="660"/>
        <end position="852"/>
    </location>
</feature>
<feature type="domain" description="FtsK" evidence="5">
    <location>
        <begin position="1006"/>
        <end position="1197"/>
    </location>
</feature>
<comment type="caution">
    <text evidence="6">The sequence shown here is derived from an EMBL/GenBank/DDBJ whole genome shotgun (WGS) entry which is preliminary data.</text>
</comment>
<gene>
    <name evidence="6" type="ORF">IW245_002744</name>
</gene>
<evidence type="ECO:0000313" key="7">
    <source>
        <dbReference type="Proteomes" id="UP000622552"/>
    </source>
</evidence>
<reference evidence="6" key="1">
    <citation type="submission" date="2020-11" db="EMBL/GenBank/DDBJ databases">
        <title>Sequencing the genomes of 1000 actinobacteria strains.</title>
        <authorList>
            <person name="Klenk H.-P."/>
        </authorList>
    </citation>
    <scope>NUCLEOTIDE SEQUENCE</scope>
    <source>
        <strain evidence="6">DSM 45356</strain>
    </source>
</reference>
<evidence type="ECO:0000256" key="4">
    <source>
        <dbReference type="SAM" id="Phobius"/>
    </source>
</evidence>
<dbReference type="InterPro" id="IPR027417">
    <property type="entry name" value="P-loop_NTPase"/>
</dbReference>
<organism evidence="6 7">
    <name type="scientific">Longispora fulva</name>
    <dbReference type="NCBI Taxonomy" id="619741"/>
    <lineage>
        <taxon>Bacteria</taxon>
        <taxon>Bacillati</taxon>
        <taxon>Actinomycetota</taxon>
        <taxon>Actinomycetes</taxon>
        <taxon>Micromonosporales</taxon>
        <taxon>Micromonosporaceae</taxon>
        <taxon>Longispora</taxon>
    </lineage>
</organism>
<dbReference type="GO" id="GO:0005524">
    <property type="term" value="F:ATP binding"/>
    <property type="evidence" value="ECO:0007669"/>
    <property type="project" value="UniProtKB-UniRule"/>
</dbReference>
<dbReference type="CDD" id="cd01127">
    <property type="entry name" value="TrwB_TraG_TraD_VirD4"/>
    <property type="match status" value="1"/>
</dbReference>
<evidence type="ECO:0000313" key="6">
    <source>
        <dbReference type="EMBL" id="MBG6136550.1"/>
    </source>
</evidence>
<keyword evidence="1 3" id="KW-0547">Nucleotide-binding</keyword>
<dbReference type="RefSeq" id="WP_197003513.1">
    <property type="nucleotide sequence ID" value="NZ_BONS01000016.1"/>
</dbReference>
<keyword evidence="2 3" id="KW-0067">ATP-binding</keyword>
<dbReference type="InterPro" id="IPR002543">
    <property type="entry name" value="FtsK_dom"/>
</dbReference>
<dbReference type="GO" id="GO:0003677">
    <property type="term" value="F:DNA binding"/>
    <property type="evidence" value="ECO:0007669"/>
    <property type="project" value="InterPro"/>
</dbReference>
<protein>
    <submittedName>
        <fullName evidence="6">S-DNA-T family DNA segregation ATPase FtsK/SpoIIIE</fullName>
    </submittedName>
</protein>
<feature type="transmembrane region" description="Helical" evidence="4">
    <location>
        <begin position="259"/>
        <end position="277"/>
    </location>
</feature>
<dbReference type="SMART" id="SM00382">
    <property type="entry name" value="AAA"/>
    <property type="match status" value="3"/>
</dbReference>
<evidence type="ECO:0000259" key="5">
    <source>
        <dbReference type="PROSITE" id="PS50901"/>
    </source>
</evidence>
<keyword evidence="7" id="KW-1185">Reference proteome</keyword>
<dbReference type="EMBL" id="JADOUF010000001">
    <property type="protein sequence ID" value="MBG6136550.1"/>
    <property type="molecule type" value="Genomic_DNA"/>
</dbReference>
<name>A0A8J7GFM3_9ACTN</name>
<keyword evidence="4" id="KW-0812">Transmembrane</keyword>
<dbReference type="InterPro" id="IPR050206">
    <property type="entry name" value="FtsK/SpoIIIE/SftA"/>
</dbReference>
<feature type="binding site" evidence="3">
    <location>
        <begin position="1024"/>
        <end position="1031"/>
    </location>
    <ligand>
        <name>ATP</name>
        <dbReference type="ChEBI" id="CHEBI:30616"/>
    </ligand>
</feature>
<dbReference type="SUPFAM" id="SSF52540">
    <property type="entry name" value="P-loop containing nucleoside triphosphate hydrolases"/>
    <property type="match status" value="3"/>
</dbReference>
<dbReference type="Pfam" id="PF01580">
    <property type="entry name" value="FtsK_SpoIIIE"/>
    <property type="match status" value="2"/>
</dbReference>
<dbReference type="Proteomes" id="UP000622552">
    <property type="component" value="Unassembled WGS sequence"/>
</dbReference>
<accession>A0A8J7GFM3</accession>
<sequence>MNLTVTSVDHTDGSRRDHLIDVPLGCTVAELSAALGREREPATQLRAYLGPGQARPLYLGGAALEPGRPVAGSGIRAGSVLGLGGPAEPAAAARTGPPVPAPVLTELHLVSGPDAGRTWQLTAGSHEVGTDPGCAILLTGEDTPARGLWVTVAVSGAVSWQLDPGVEGLVRAAVVLPPDADAGTAEKGADGPGTAWPEGTDVAVGAALLRVVAPVEADAAVTESADGLSRDYNRPPRIAPHLEAERIRLPTPPTRTSRAPFPLLMLFAPVILGLVMVGVFRSYFYLVFILFTPVMAVSNWVVGRRTNRRQHEEAARRYQEKLETLHRQVRDDVEHEREVRSLTGPDPATVGLVATGPGGKLWQRRRRDPDHLLLRLGTVDLPSVTEVDDPARDDNHRTVRWTVPDVPVGLELPEYGVIGLAGPDEPVLALARWLLAQAAVLHSPRDLRVVLLTDPSRAAEWDWARWLPHLRAAGSTGPVVSVGNDPESIAQRVNELVAQLQARDRVLGSSMGRAMFTDPDILVIADGARHLRDVPGMVQVFADGPRVRIFSVCLDQQERLLPEECAAVVAVAETTLTLRRGGTPELPGIRADLVGAGWCEEVARALAPLRDVSPEHDVGLPSEVRLLDLLDQEPPDAVRLLARWQRQPASTTFLLGTGYDGPLALDLVRDGPHGLVAGTTGSGKSELLQAFIASLAATNRPDELTFVLVDYKGGSAFRECEALPHTLGMVTDLDAHLVGRAMDSLGAELRRRERILADAAVKDLAAYRAKRGAEPDLPRLPRLLLVIDEFATLVREVPDFVPGLISIAQRGRSLGLHLVLATQRPAGSVTPDIKANTNLRIALRVTDAVESQDIIDTSEAVHISPGTPGRALVRYGHRNAVPFQSAWVGAERPAEDADAPVRRLAARSVELSWNRLGRPVDLPAVEIDPGPAGPVAPTDLQALVAAIAEAAGRLDDLAPQPSPWLPALEERVLLAGLPDVARPDGAHPSLPALIPYALEDVPELQQRRVATVDLASFGHLYVIGAPRSGRTQVLRTIAGSAAARAKVDDVHMYAIDAAGGGLAALESLPHCGAVVSRHDMERMDRLLRRLSLELTRRQEACTAAHCADLVELRQLLPPAERPPHLLLFVDGWDALAPVLDEYDHGRLLTDVTRLAREGAAVGLHLIATSERALLGGRLSAHNDHKLLLRQTDRNDYQLVGLMPSKVPANIANGRGWHVLSRTETQVALLDADDSGRAQSEALRRIGKRATAGRRGPFPVAGLPNMVEFTDVYEQVPVDLRRPLWGLLGVGDDDGAPLGVDLATTSAFLIGGASGTGRSNTLACLAVSLLAGGTGLVVLTPRDSPLRGLGQHDRVRLLAEPDPSADDVRAALDALPGPRVVLIDDADLLGQPAADKVLRDVAASGRDRGEALVFAMPLDAVSVALGSWVSSARRARRGLLLSPRATTDGDVIGVRLSTSQVRATVPTGRAYTGGTAGAAMAVQVPRTTLRG</sequence>
<evidence type="ECO:0000256" key="2">
    <source>
        <dbReference type="ARBA" id="ARBA00022840"/>
    </source>
</evidence>
<keyword evidence="4" id="KW-0472">Membrane</keyword>
<feature type="binding site" evidence="3">
    <location>
        <begin position="678"/>
        <end position="685"/>
    </location>
    <ligand>
        <name>ATP</name>
        <dbReference type="ChEBI" id="CHEBI:30616"/>
    </ligand>
</feature>
<dbReference type="Gene3D" id="3.40.50.300">
    <property type="entry name" value="P-loop containing nucleotide triphosphate hydrolases"/>
    <property type="match status" value="4"/>
</dbReference>
<dbReference type="PANTHER" id="PTHR22683:SF1">
    <property type="entry name" value="TYPE VII SECRETION SYSTEM PROTEIN ESSC"/>
    <property type="match status" value="1"/>
</dbReference>
<evidence type="ECO:0000256" key="3">
    <source>
        <dbReference type="PROSITE-ProRule" id="PRU00289"/>
    </source>
</evidence>
<keyword evidence="4" id="KW-1133">Transmembrane helix</keyword>
<evidence type="ECO:0000256" key="1">
    <source>
        <dbReference type="ARBA" id="ARBA00022741"/>
    </source>
</evidence>
<dbReference type="InterPro" id="IPR003593">
    <property type="entry name" value="AAA+_ATPase"/>
</dbReference>